<proteinExistence type="inferred from homology"/>
<evidence type="ECO:0000313" key="5">
    <source>
        <dbReference type="EMBL" id="MBB4806591.1"/>
    </source>
</evidence>
<keyword evidence="6" id="KW-1185">Reference proteome</keyword>
<keyword evidence="5" id="KW-0012">Acyltransferase</keyword>
<comment type="similarity">
    <text evidence="1">Belongs to the transferase hexapeptide repeat family.</text>
</comment>
<feature type="binding site" evidence="3">
    <location>
        <position position="71"/>
    </location>
    <ligand>
        <name>substrate</name>
    </ligand>
</feature>
<dbReference type="Gene3D" id="3.40.50.20">
    <property type="match status" value="1"/>
</dbReference>
<dbReference type="EMBL" id="JACHLE010000002">
    <property type="protein sequence ID" value="MBB4806591.1"/>
    <property type="molecule type" value="Genomic_DNA"/>
</dbReference>
<evidence type="ECO:0000256" key="2">
    <source>
        <dbReference type="PIRSR" id="PIRSR620019-1"/>
    </source>
</evidence>
<dbReference type="Pfam" id="PF17836">
    <property type="entry name" value="PglD_N"/>
    <property type="match status" value="1"/>
</dbReference>
<evidence type="ECO:0000313" key="6">
    <source>
        <dbReference type="Proteomes" id="UP000592180"/>
    </source>
</evidence>
<feature type="site" description="Increases basicity of active site His" evidence="2">
    <location>
        <position position="142"/>
    </location>
</feature>
<dbReference type="InterPro" id="IPR001451">
    <property type="entry name" value="Hexapep"/>
</dbReference>
<evidence type="ECO:0000256" key="3">
    <source>
        <dbReference type="PIRSR" id="PIRSR620019-2"/>
    </source>
</evidence>
<feature type="active site" description="Proton acceptor" evidence="2">
    <location>
        <position position="141"/>
    </location>
</feature>
<dbReference type="GO" id="GO:0016746">
    <property type="term" value="F:acyltransferase activity"/>
    <property type="evidence" value="ECO:0007669"/>
    <property type="project" value="UniProtKB-KW"/>
</dbReference>
<dbReference type="Pfam" id="PF00132">
    <property type="entry name" value="Hexapep"/>
    <property type="match status" value="1"/>
</dbReference>
<sequence>MNKEKIILIGGGGHCRSCIDVIESAGKYEIFGILDLPETFGERTLGYQVIGNDDDIERFHKEGFSFLITLGQIKSADRRKKIFEFLEEIGAKIPVIISAKATVSQHSAIEKGSVIMHGTIINAQAKIGKNCIINSGAIIEHDAEIGNHTHISTQAVINGDAKVGNECFVGSSSCISSQVKISDKSIIGAGSLVLNNISEEGTYVGSPVKKLNK</sequence>
<reference evidence="5 6" key="1">
    <citation type="submission" date="2020-08" db="EMBL/GenBank/DDBJ databases">
        <title>Functional genomics of gut bacteria from endangered species of beetles.</title>
        <authorList>
            <person name="Carlos-Shanley C."/>
        </authorList>
    </citation>
    <scope>NUCLEOTIDE SEQUENCE [LARGE SCALE GENOMIC DNA]</scope>
    <source>
        <strain evidence="5 6">S00151</strain>
    </source>
</reference>
<evidence type="ECO:0000259" key="4">
    <source>
        <dbReference type="Pfam" id="PF17836"/>
    </source>
</evidence>
<dbReference type="PANTHER" id="PTHR43300:SF7">
    <property type="entry name" value="UDP-N-ACETYLBACILLOSAMINE N-ACETYLTRANSFERASE"/>
    <property type="match status" value="1"/>
</dbReference>
<comment type="caution">
    <text evidence="5">The sequence shown here is derived from an EMBL/GenBank/DDBJ whole genome shotgun (WGS) entry which is preliminary data.</text>
</comment>
<organism evidence="5 6">
    <name type="scientific">Chryseobacterium defluvii</name>
    <dbReference type="NCBI Taxonomy" id="160396"/>
    <lineage>
        <taxon>Bacteria</taxon>
        <taxon>Pseudomonadati</taxon>
        <taxon>Bacteroidota</taxon>
        <taxon>Flavobacteriia</taxon>
        <taxon>Flavobacteriales</taxon>
        <taxon>Weeksellaceae</taxon>
        <taxon>Chryseobacterium group</taxon>
        <taxon>Chryseobacterium</taxon>
    </lineage>
</organism>
<dbReference type="NCBIfam" id="TIGR03570">
    <property type="entry name" value="NeuD_NnaD"/>
    <property type="match status" value="1"/>
</dbReference>
<dbReference type="RefSeq" id="WP_184188197.1">
    <property type="nucleotide sequence ID" value="NZ_JACHLE010000002.1"/>
</dbReference>
<dbReference type="InterPro" id="IPR041561">
    <property type="entry name" value="PglD_N"/>
</dbReference>
<protein>
    <submittedName>
        <fullName evidence="5">Sugar O-acyltransferase (Sialic acid O-acetyltransferase NeuD family)</fullName>
    </submittedName>
</protein>
<dbReference type="AlphaFoldDB" id="A0A840KAY6"/>
<evidence type="ECO:0000256" key="1">
    <source>
        <dbReference type="ARBA" id="ARBA00007274"/>
    </source>
</evidence>
<feature type="domain" description="PglD N-terminal" evidence="4">
    <location>
        <begin position="5"/>
        <end position="84"/>
    </location>
</feature>
<keyword evidence="5" id="KW-0808">Transferase</keyword>
<dbReference type="PANTHER" id="PTHR43300">
    <property type="entry name" value="ACETYLTRANSFERASE"/>
    <property type="match status" value="1"/>
</dbReference>
<name>A0A840KAY6_9FLAO</name>
<dbReference type="InterPro" id="IPR011004">
    <property type="entry name" value="Trimer_LpxA-like_sf"/>
</dbReference>
<gene>
    <name evidence="5" type="ORF">HNP38_001887</name>
</gene>
<feature type="binding site" evidence="3">
    <location>
        <position position="150"/>
    </location>
    <ligand>
        <name>acetyl-CoA</name>
        <dbReference type="ChEBI" id="CHEBI:57288"/>
    </ligand>
</feature>
<dbReference type="Gene3D" id="2.160.10.10">
    <property type="entry name" value="Hexapeptide repeat proteins"/>
    <property type="match status" value="1"/>
</dbReference>
<dbReference type="InterPro" id="IPR020019">
    <property type="entry name" value="AcTrfase_PglD-like"/>
</dbReference>
<dbReference type="Proteomes" id="UP000592180">
    <property type="component" value="Unassembled WGS sequence"/>
</dbReference>
<dbReference type="CDD" id="cd03360">
    <property type="entry name" value="LbH_AT_putative"/>
    <property type="match status" value="1"/>
</dbReference>
<accession>A0A840KAY6</accession>
<dbReference type="SUPFAM" id="SSF51161">
    <property type="entry name" value="Trimeric LpxA-like enzymes"/>
    <property type="match status" value="1"/>
</dbReference>
<dbReference type="InterPro" id="IPR050179">
    <property type="entry name" value="Trans_hexapeptide_repeat"/>
</dbReference>